<name>A0A914CEA2_9BILA</name>
<accession>A0A914CEA2</accession>
<dbReference type="Proteomes" id="UP000887540">
    <property type="component" value="Unplaced"/>
</dbReference>
<organism evidence="4 5">
    <name type="scientific">Acrobeloides nanus</name>
    <dbReference type="NCBI Taxonomy" id="290746"/>
    <lineage>
        <taxon>Eukaryota</taxon>
        <taxon>Metazoa</taxon>
        <taxon>Ecdysozoa</taxon>
        <taxon>Nematoda</taxon>
        <taxon>Chromadorea</taxon>
        <taxon>Rhabditida</taxon>
        <taxon>Tylenchina</taxon>
        <taxon>Cephalobomorpha</taxon>
        <taxon>Cephaloboidea</taxon>
        <taxon>Cephalobidae</taxon>
        <taxon>Acrobeloides</taxon>
    </lineage>
</organism>
<reference evidence="5" key="1">
    <citation type="submission" date="2022-11" db="UniProtKB">
        <authorList>
            <consortium name="WormBaseParasite"/>
        </authorList>
    </citation>
    <scope>IDENTIFICATION</scope>
</reference>
<dbReference type="AlphaFoldDB" id="A0A914CEA2"/>
<dbReference type="PANTHER" id="PTHR43142">
    <property type="entry name" value="CARBOXYLIC ESTER HYDROLASE"/>
    <property type="match status" value="1"/>
</dbReference>
<comment type="similarity">
    <text evidence="1">Belongs to the type-B carboxylesterase/lipase family.</text>
</comment>
<proteinExistence type="inferred from homology"/>
<keyword evidence="2" id="KW-0378">Hydrolase</keyword>
<dbReference type="WBParaSite" id="ACRNAN_Path_942.g3619.t1">
    <property type="protein sequence ID" value="ACRNAN_Path_942.g3619.t1"/>
    <property type="gene ID" value="ACRNAN_Path_942.g3619"/>
</dbReference>
<dbReference type="Pfam" id="PF00135">
    <property type="entry name" value="COesterase"/>
    <property type="match status" value="1"/>
</dbReference>
<evidence type="ECO:0000256" key="1">
    <source>
        <dbReference type="ARBA" id="ARBA00005964"/>
    </source>
</evidence>
<feature type="domain" description="Carboxylesterase type B" evidence="3">
    <location>
        <begin position="1"/>
        <end position="43"/>
    </location>
</feature>
<sequence length="199" mass="23238">MIYIHGGALIMGSAYDYEPKGAVRNFVSRGVIIVTIQYRLGLLELHGIQSGQQNLSTYNNAYLSSSFSQDFSLYLGPNLDEVYNKIIKDAYTRRNITPDDHVAWLKAWSDVFTAAYSAATTFKDIDNWLWINNTQVYLYEFTYSTKIGFPYPLPYPIPGWERNPKLCFYTTRFEIKIKRYKIKLNIIMQFNHFIDIIFC</sequence>
<protein>
    <submittedName>
        <fullName evidence="5">Carboxylesterase type B domain-containing protein</fullName>
    </submittedName>
</protein>
<evidence type="ECO:0000259" key="3">
    <source>
        <dbReference type="Pfam" id="PF00135"/>
    </source>
</evidence>
<evidence type="ECO:0000313" key="4">
    <source>
        <dbReference type="Proteomes" id="UP000887540"/>
    </source>
</evidence>
<dbReference type="InterPro" id="IPR029058">
    <property type="entry name" value="AB_hydrolase_fold"/>
</dbReference>
<dbReference type="PANTHER" id="PTHR43142:SF1">
    <property type="entry name" value="CARBOXYLIC ESTER HYDROLASE"/>
    <property type="match status" value="1"/>
</dbReference>
<dbReference type="SUPFAM" id="SSF53474">
    <property type="entry name" value="alpha/beta-Hydrolases"/>
    <property type="match status" value="1"/>
</dbReference>
<dbReference type="GO" id="GO:0016787">
    <property type="term" value="F:hydrolase activity"/>
    <property type="evidence" value="ECO:0007669"/>
    <property type="project" value="UniProtKB-KW"/>
</dbReference>
<dbReference type="InterPro" id="IPR002018">
    <property type="entry name" value="CarbesteraseB"/>
</dbReference>
<dbReference type="Gene3D" id="3.40.50.1820">
    <property type="entry name" value="alpha/beta hydrolase"/>
    <property type="match status" value="1"/>
</dbReference>
<evidence type="ECO:0000313" key="5">
    <source>
        <dbReference type="WBParaSite" id="ACRNAN_Path_942.g3619.t1"/>
    </source>
</evidence>
<keyword evidence="4" id="KW-1185">Reference proteome</keyword>
<evidence type="ECO:0000256" key="2">
    <source>
        <dbReference type="ARBA" id="ARBA00022801"/>
    </source>
</evidence>